<dbReference type="CDD" id="cd07302">
    <property type="entry name" value="CHD"/>
    <property type="match status" value="1"/>
</dbReference>
<organism evidence="3 4">
    <name type="scientific">Giesbergeria sinuosa</name>
    <dbReference type="NCBI Taxonomy" id="80883"/>
    <lineage>
        <taxon>Bacteria</taxon>
        <taxon>Pseudomonadati</taxon>
        <taxon>Pseudomonadota</taxon>
        <taxon>Betaproteobacteria</taxon>
        <taxon>Burkholderiales</taxon>
        <taxon>Comamonadaceae</taxon>
        <taxon>Giesbergeria</taxon>
    </lineage>
</organism>
<feature type="transmembrane region" description="Helical" evidence="1">
    <location>
        <begin position="390"/>
        <end position="407"/>
    </location>
</feature>
<keyword evidence="1" id="KW-0812">Transmembrane</keyword>
<reference evidence="4" key="1">
    <citation type="journal article" date="2019" name="Int. J. Syst. Evol. Microbiol.">
        <title>The Global Catalogue of Microorganisms (GCM) 10K type strain sequencing project: providing services to taxonomists for standard genome sequencing and annotation.</title>
        <authorList>
            <consortium name="The Broad Institute Genomics Platform"/>
            <consortium name="The Broad Institute Genome Sequencing Center for Infectious Disease"/>
            <person name="Wu L."/>
            <person name="Ma J."/>
        </authorList>
    </citation>
    <scope>NUCLEOTIDE SEQUENCE [LARGE SCALE GENOMIC DNA]</scope>
    <source>
        <strain evidence="4">CCUG 49452</strain>
    </source>
</reference>
<dbReference type="Proteomes" id="UP001596001">
    <property type="component" value="Unassembled WGS sequence"/>
</dbReference>
<dbReference type="Pfam" id="PF00211">
    <property type="entry name" value="Guanylate_cyc"/>
    <property type="match status" value="1"/>
</dbReference>
<evidence type="ECO:0000259" key="2">
    <source>
        <dbReference type="PROSITE" id="PS50125"/>
    </source>
</evidence>
<evidence type="ECO:0000256" key="1">
    <source>
        <dbReference type="SAM" id="Phobius"/>
    </source>
</evidence>
<dbReference type="RefSeq" id="WP_382429723.1">
    <property type="nucleotide sequence ID" value="NZ_JBHSHJ010000001.1"/>
</dbReference>
<evidence type="ECO:0000313" key="4">
    <source>
        <dbReference type="Proteomes" id="UP001596001"/>
    </source>
</evidence>
<comment type="caution">
    <text evidence="3">The sequence shown here is derived from an EMBL/GenBank/DDBJ whole genome shotgun (WGS) entry which is preliminary data.</text>
</comment>
<sequence length="638" mass="69716">MTSSSPSFPLWQWLQNLRSWGGRAAFIAIIALALTETLWRQGALEGIDQWYSDGWFRLAGQRHTVERVALVKLDEATLAQYPDEPLVFWGPHYAQAIQTLQAAGATVVGLDLVLSSSPEQWLAKLGGVPTLAARQFDQPLRQALATGRVVVAGMQPPGDLLLPASDYLAALPDWDIARFVGAADLQADADGVLRAYSPAVPHPDPSSALRLRSLPFLLALHASGQPVQGPTWEFAGRTVSIDERLRLAYAGPPGSVPAIPMLDLLRPDALAQPQVQALRGKVVILGASYGGMNDVHITPYGRGLGNAPLMLGMEIQAQTVEALLQGHWLNATPDHTRMGLALLLCLPAGLFWWHQRLWRGLLLCGLLWVLAGGLGYAALERNLLLSTSHIQLTALFCFMGIYAWRFTHGERERQRIRLMFSRYLEPRVVEALIHSDRMPQLGGECCEMTVLFTDIRNFTTISEQLTPEEVVEMLNHYFSAACTVLTEQGACIDKFIGDAIMAEFGAPLKNPDHAHRALTAALHLRTVAEHFGQWMQQRFPGRNLPAFRIGVGVHTGLAISGNIGTAQRMEYTAIGDTVNIASRLEGMTKALGCVILASQDTLHAAGPGFVLGRSDSITVRGRIHPTEVFEIIAMEEAA</sequence>
<dbReference type="SMART" id="SM00044">
    <property type="entry name" value="CYCc"/>
    <property type="match status" value="1"/>
</dbReference>
<gene>
    <name evidence="3" type="ORF">ACFO6X_02550</name>
</gene>
<name>A0ABV9Q8M6_9BURK</name>
<evidence type="ECO:0000313" key="3">
    <source>
        <dbReference type="EMBL" id="MFC4787876.1"/>
    </source>
</evidence>
<protein>
    <submittedName>
        <fullName evidence="3">CHASE2 domain-containing protein</fullName>
    </submittedName>
</protein>
<feature type="transmembrane region" description="Helical" evidence="1">
    <location>
        <begin position="360"/>
        <end position="378"/>
    </location>
</feature>
<dbReference type="Gene3D" id="3.30.70.1230">
    <property type="entry name" value="Nucleotide cyclase"/>
    <property type="match status" value="1"/>
</dbReference>
<dbReference type="InterPro" id="IPR001054">
    <property type="entry name" value="A/G_cyclase"/>
</dbReference>
<keyword evidence="4" id="KW-1185">Reference proteome</keyword>
<keyword evidence="1" id="KW-1133">Transmembrane helix</keyword>
<dbReference type="PROSITE" id="PS50125">
    <property type="entry name" value="GUANYLATE_CYCLASE_2"/>
    <property type="match status" value="1"/>
</dbReference>
<keyword evidence="1" id="KW-0472">Membrane</keyword>
<dbReference type="Pfam" id="PF05226">
    <property type="entry name" value="CHASE2"/>
    <property type="match status" value="1"/>
</dbReference>
<dbReference type="SMART" id="SM01080">
    <property type="entry name" value="CHASE2"/>
    <property type="match status" value="1"/>
</dbReference>
<dbReference type="SUPFAM" id="SSF55073">
    <property type="entry name" value="Nucleotide cyclase"/>
    <property type="match status" value="1"/>
</dbReference>
<feature type="domain" description="Guanylate cyclase" evidence="2">
    <location>
        <begin position="449"/>
        <end position="585"/>
    </location>
</feature>
<accession>A0ABV9Q8M6</accession>
<dbReference type="PANTHER" id="PTHR43081">
    <property type="entry name" value="ADENYLATE CYCLASE, TERMINAL-DIFFERENTIATION SPECIFIC-RELATED"/>
    <property type="match status" value="1"/>
</dbReference>
<dbReference type="InterPro" id="IPR050697">
    <property type="entry name" value="Adenylyl/Guanylyl_Cyclase_3/4"/>
</dbReference>
<dbReference type="PANTHER" id="PTHR43081:SF1">
    <property type="entry name" value="ADENYLATE CYCLASE, TERMINAL-DIFFERENTIATION SPECIFIC"/>
    <property type="match status" value="1"/>
</dbReference>
<dbReference type="EMBL" id="JBHSHJ010000001">
    <property type="protein sequence ID" value="MFC4787876.1"/>
    <property type="molecule type" value="Genomic_DNA"/>
</dbReference>
<dbReference type="InterPro" id="IPR029787">
    <property type="entry name" value="Nucleotide_cyclase"/>
</dbReference>
<proteinExistence type="predicted"/>
<dbReference type="InterPro" id="IPR007890">
    <property type="entry name" value="CHASE2"/>
</dbReference>